<dbReference type="PANTHER" id="PTHR11839">
    <property type="entry name" value="UDP/ADP-SUGAR PYROPHOSPHATASE"/>
    <property type="match status" value="1"/>
</dbReference>
<evidence type="ECO:0000313" key="17">
    <source>
        <dbReference type="Proteomes" id="UP000199180"/>
    </source>
</evidence>
<dbReference type="GO" id="GO:0005829">
    <property type="term" value="C:cytosol"/>
    <property type="evidence" value="ECO:0007669"/>
    <property type="project" value="TreeGrafter"/>
</dbReference>
<dbReference type="RefSeq" id="WP_090736880.1">
    <property type="nucleotide sequence ID" value="NZ_FOHO01000014.1"/>
</dbReference>
<name>A0A1I0I2K9_9RHOB</name>
<dbReference type="GO" id="GO:0046872">
    <property type="term" value="F:metal ion binding"/>
    <property type="evidence" value="ECO:0007669"/>
    <property type="project" value="UniProtKB-KW"/>
</dbReference>
<feature type="binding site" evidence="13">
    <location>
        <position position="312"/>
    </location>
    <ligand>
        <name>Mg(2+)</name>
        <dbReference type="ChEBI" id="CHEBI:18420"/>
        <label>1</label>
    </ligand>
</feature>
<dbReference type="GO" id="GO:0047631">
    <property type="term" value="F:ADP-ribose diphosphatase activity"/>
    <property type="evidence" value="ECO:0007669"/>
    <property type="project" value="UniProtKB-EC"/>
</dbReference>
<accession>A0A1I0I2K9</accession>
<evidence type="ECO:0000256" key="6">
    <source>
        <dbReference type="ARBA" id="ARBA00022801"/>
    </source>
</evidence>
<feature type="short sequence motif" description="Nudix box" evidence="14">
    <location>
        <begin position="244"/>
        <end position="266"/>
    </location>
</feature>
<protein>
    <recommendedName>
        <fullName evidence="4">ADP-ribose pyrophosphatase</fullName>
        <ecNumber evidence="3">3.6.1.13</ecNumber>
    </recommendedName>
    <alternativeName>
        <fullName evidence="9">ADP-ribose diphosphatase</fullName>
    </alternativeName>
    <alternativeName>
        <fullName evidence="11">ADP-ribose phosphohydrolase</fullName>
    </alternativeName>
    <alternativeName>
        <fullName evidence="10">Adenosine diphosphoribose pyrophosphatase</fullName>
    </alternativeName>
</protein>
<evidence type="ECO:0000256" key="1">
    <source>
        <dbReference type="ARBA" id="ARBA00001946"/>
    </source>
</evidence>
<dbReference type="InterPro" id="IPR000086">
    <property type="entry name" value="NUDIX_hydrolase_dom"/>
</dbReference>
<feature type="domain" description="Nudix hydrolase" evidence="15">
    <location>
        <begin position="201"/>
        <end position="341"/>
    </location>
</feature>
<comment type="catalytic activity">
    <reaction evidence="12">
        <text>ADP-D-ribose + H2O = D-ribose 5-phosphate + AMP + 2 H(+)</text>
        <dbReference type="Rhea" id="RHEA:10412"/>
        <dbReference type="ChEBI" id="CHEBI:15377"/>
        <dbReference type="ChEBI" id="CHEBI:15378"/>
        <dbReference type="ChEBI" id="CHEBI:57967"/>
        <dbReference type="ChEBI" id="CHEBI:78346"/>
        <dbReference type="ChEBI" id="CHEBI:456215"/>
        <dbReference type="EC" id="3.6.1.13"/>
    </reaction>
</comment>
<feature type="binding site" evidence="13">
    <location>
        <position position="263"/>
    </location>
    <ligand>
        <name>Mg(2+)</name>
        <dbReference type="ChEBI" id="CHEBI:18420"/>
        <label>1</label>
    </ligand>
</feature>
<evidence type="ECO:0000256" key="9">
    <source>
        <dbReference type="ARBA" id="ARBA00030162"/>
    </source>
</evidence>
<feature type="binding site" evidence="13">
    <location>
        <position position="243"/>
    </location>
    <ligand>
        <name>Mg(2+)</name>
        <dbReference type="ChEBI" id="CHEBI:18420"/>
        <label>1</label>
    </ligand>
</feature>
<proteinExistence type="inferred from homology"/>
<feature type="binding site" evidence="13">
    <location>
        <position position="259"/>
    </location>
    <ligand>
        <name>Mg(2+)</name>
        <dbReference type="ChEBI" id="CHEBI:18420"/>
        <label>1</label>
    </ligand>
</feature>
<comment type="function">
    <text evidence="8">Acts on ADP-mannose and ADP-glucose as well as ADP-ribose. Prevents glycogen biosynthesis. The reaction catalyzed by this enzyme is a limiting step of the gluconeogenic process.</text>
</comment>
<dbReference type="GO" id="GO:0019693">
    <property type="term" value="P:ribose phosphate metabolic process"/>
    <property type="evidence" value="ECO:0007669"/>
    <property type="project" value="TreeGrafter"/>
</dbReference>
<evidence type="ECO:0000256" key="8">
    <source>
        <dbReference type="ARBA" id="ARBA00025164"/>
    </source>
</evidence>
<dbReference type="InterPro" id="IPR004385">
    <property type="entry name" value="NDP_pyrophosphatase"/>
</dbReference>
<sequence>MTNPVLLIGPLAEPAVCDALGVRGEVLTLPGSLSGADRHGLQRGDWPVYGAGNGQIAARRVEPNAQLHRFAAVMGLHEIRIDGQPALGACDGRAYGVWIADRQGDLLAELVRMILAEPADLAADRIAARLPMMGVWASSCLRAAAGPRSGGNVVAPRGPGDIRVSHYEQPYAGYFAIRKWQLTHRTHDGGMTQPMTREGFVSGDAVVVLPYDPVRDRVLVIEQFRLAPALRQDPQPWLLEPIAGRVDAGETVEAAALREAREEAALQIDRLIPGIHHYPSPGALGEFLYMFVGLADLPDDVTGVHGLDSEAEDIRGHLLSRQQLRDMVMAGQITNGPLSMLSLWLENRPDLIAGEP</sequence>
<dbReference type="EC" id="3.6.1.13" evidence="3"/>
<evidence type="ECO:0000256" key="11">
    <source>
        <dbReference type="ARBA" id="ARBA00033056"/>
    </source>
</evidence>
<evidence type="ECO:0000256" key="12">
    <source>
        <dbReference type="ARBA" id="ARBA00049546"/>
    </source>
</evidence>
<comment type="similarity">
    <text evidence="2">Belongs to the Nudix hydrolase family. NudF subfamily.</text>
</comment>
<keyword evidence="5 13" id="KW-0479">Metal-binding</keyword>
<evidence type="ECO:0000256" key="3">
    <source>
        <dbReference type="ARBA" id="ARBA00012453"/>
    </source>
</evidence>
<comment type="cofactor">
    <cofactor evidence="1 13">
        <name>Mg(2+)</name>
        <dbReference type="ChEBI" id="CHEBI:18420"/>
    </cofactor>
</comment>
<evidence type="ECO:0000256" key="4">
    <source>
        <dbReference type="ARBA" id="ARBA00013297"/>
    </source>
</evidence>
<evidence type="ECO:0000259" key="15">
    <source>
        <dbReference type="PROSITE" id="PS51462"/>
    </source>
</evidence>
<dbReference type="PANTHER" id="PTHR11839:SF5">
    <property type="entry name" value="ADP-RIBOSE PYROPHOSPHATASE"/>
    <property type="match status" value="1"/>
</dbReference>
<dbReference type="CDD" id="cd24155">
    <property type="entry name" value="NUDIX_ADPRase"/>
    <property type="match status" value="1"/>
</dbReference>
<organism evidence="16 17">
    <name type="scientific">Paracoccus homiensis</name>
    <dbReference type="NCBI Taxonomy" id="364199"/>
    <lineage>
        <taxon>Bacteria</taxon>
        <taxon>Pseudomonadati</taxon>
        <taxon>Pseudomonadota</taxon>
        <taxon>Alphaproteobacteria</taxon>
        <taxon>Rhodobacterales</taxon>
        <taxon>Paracoccaceae</taxon>
        <taxon>Paracoccus</taxon>
    </lineage>
</organism>
<dbReference type="OrthoDB" id="5292471at2"/>
<dbReference type="AlphaFoldDB" id="A0A1I0I2K9"/>
<evidence type="ECO:0000256" key="13">
    <source>
        <dbReference type="PIRSR" id="PIRSR604385-2"/>
    </source>
</evidence>
<dbReference type="PROSITE" id="PS51462">
    <property type="entry name" value="NUDIX"/>
    <property type="match status" value="1"/>
</dbReference>
<keyword evidence="17" id="KW-1185">Reference proteome</keyword>
<dbReference type="SUPFAM" id="SSF55811">
    <property type="entry name" value="Nudix"/>
    <property type="match status" value="1"/>
</dbReference>
<dbReference type="GO" id="GO:0006753">
    <property type="term" value="P:nucleoside phosphate metabolic process"/>
    <property type="evidence" value="ECO:0007669"/>
    <property type="project" value="TreeGrafter"/>
</dbReference>
<dbReference type="GO" id="GO:0019144">
    <property type="term" value="F:ADP-sugar diphosphatase activity"/>
    <property type="evidence" value="ECO:0007669"/>
    <property type="project" value="TreeGrafter"/>
</dbReference>
<evidence type="ECO:0000256" key="5">
    <source>
        <dbReference type="ARBA" id="ARBA00022723"/>
    </source>
</evidence>
<evidence type="ECO:0000256" key="7">
    <source>
        <dbReference type="ARBA" id="ARBA00022842"/>
    </source>
</evidence>
<evidence type="ECO:0000313" key="16">
    <source>
        <dbReference type="EMBL" id="SET90823.1"/>
    </source>
</evidence>
<gene>
    <name evidence="16" type="ORF">SAMN04489858_11413</name>
</gene>
<evidence type="ECO:0000256" key="14">
    <source>
        <dbReference type="PIRSR" id="PIRSR604385-3"/>
    </source>
</evidence>
<evidence type="ECO:0000256" key="2">
    <source>
        <dbReference type="ARBA" id="ARBA00007482"/>
    </source>
</evidence>
<dbReference type="Pfam" id="PF00293">
    <property type="entry name" value="NUDIX"/>
    <property type="match status" value="1"/>
</dbReference>
<dbReference type="EMBL" id="FOHO01000014">
    <property type="protein sequence ID" value="SET90823.1"/>
    <property type="molecule type" value="Genomic_DNA"/>
</dbReference>
<keyword evidence="6" id="KW-0378">Hydrolase</keyword>
<evidence type="ECO:0000256" key="10">
    <source>
        <dbReference type="ARBA" id="ARBA00030308"/>
    </source>
</evidence>
<keyword evidence="7 13" id="KW-0460">Magnesium</keyword>
<dbReference type="Proteomes" id="UP000199180">
    <property type="component" value="Unassembled WGS sequence"/>
</dbReference>
<dbReference type="NCBIfam" id="TIGR00052">
    <property type="entry name" value="nudix-type nucleoside diphosphatase, YffH/AdpP family"/>
    <property type="match status" value="1"/>
</dbReference>
<dbReference type="InterPro" id="IPR015797">
    <property type="entry name" value="NUDIX_hydrolase-like_dom_sf"/>
</dbReference>
<reference evidence="16 17" key="1">
    <citation type="submission" date="2016-10" db="EMBL/GenBank/DDBJ databases">
        <authorList>
            <person name="de Groot N.N."/>
        </authorList>
    </citation>
    <scope>NUCLEOTIDE SEQUENCE [LARGE SCALE GENOMIC DNA]</scope>
    <source>
        <strain evidence="16 17">DSM 17862</strain>
    </source>
</reference>
<dbReference type="STRING" id="364199.SAMN04489858_11413"/>
<dbReference type="Gene3D" id="3.90.79.10">
    <property type="entry name" value="Nucleoside Triphosphate Pyrophosphohydrolase"/>
    <property type="match status" value="1"/>
</dbReference>